<sequence length="265" mass="30989">MRSYDIKKLNYRDKLARRNRLVFILRNAGLAAALFLIAGGGIYFLFFTENLKIKNITVNGLETLEQDVVLAEINKQFDEKSFSYLETKKNIIFFDAEMLEADLLSTSPVLKKVQVEKRFPHELFINVVERKAHGIWCSADECRYFDDEKQTWGSAGRSSGFLFLTIEDKRKKDNFNIDGDFFEAINQVALNLSKLTIKSVEIPEDSFDEFKVYTDKSFYLVFSLESDIKEQLKILEIFLEERFLKDPNFSPQYLDLRIDGRIYLK</sequence>
<evidence type="ECO:0000313" key="11">
    <source>
        <dbReference type="Proteomes" id="UP000230208"/>
    </source>
</evidence>
<feature type="transmembrane region" description="Helical" evidence="8">
    <location>
        <begin position="21"/>
        <end position="46"/>
    </location>
</feature>
<dbReference type="PROSITE" id="PS51779">
    <property type="entry name" value="POTRA"/>
    <property type="match status" value="1"/>
</dbReference>
<organism evidence="10 11">
    <name type="scientific">Candidatus Yanofskybacteria bacterium CG10_big_fil_rev_8_21_14_0_10_37_15</name>
    <dbReference type="NCBI Taxonomy" id="1975097"/>
    <lineage>
        <taxon>Bacteria</taxon>
        <taxon>Candidatus Yanofskyibacteriota</taxon>
    </lineage>
</organism>
<evidence type="ECO:0000256" key="6">
    <source>
        <dbReference type="ARBA" id="ARBA00023136"/>
    </source>
</evidence>
<keyword evidence="7" id="KW-0131">Cell cycle</keyword>
<dbReference type="GO" id="GO:0016020">
    <property type="term" value="C:membrane"/>
    <property type="evidence" value="ECO:0007669"/>
    <property type="project" value="UniProtKB-SubCell"/>
</dbReference>
<dbReference type="Pfam" id="PF08478">
    <property type="entry name" value="POTRA_1"/>
    <property type="match status" value="1"/>
</dbReference>
<evidence type="ECO:0000256" key="4">
    <source>
        <dbReference type="ARBA" id="ARBA00022692"/>
    </source>
</evidence>
<comment type="caution">
    <text evidence="10">The sequence shown here is derived from an EMBL/GenBank/DDBJ whole genome shotgun (WGS) entry which is preliminary data.</text>
</comment>
<evidence type="ECO:0000256" key="8">
    <source>
        <dbReference type="SAM" id="Phobius"/>
    </source>
</evidence>
<dbReference type="EMBL" id="PCXP01000019">
    <property type="protein sequence ID" value="PIR41901.1"/>
    <property type="molecule type" value="Genomic_DNA"/>
</dbReference>
<dbReference type="InterPro" id="IPR034746">
    <property type="entry name" value="POTRA"/>
</dbReference>
<dbReference type="AlphaFoldDB" id="A0A2H0R5V0"/>
<keyword evidence="3" id="KW-0132">Cell division</keyword>
<comment type="subcellular location">
    <subcellularLocation>
        <location evidence="1">Membrane</location>
    </subcellularLocation>
</comment>
<keyword evidence="2" id="KW-1003">Cell membrane</keyword>
<accession>A0A2H0R5V0</accession>
<evidence type="ECO:0000256" key="3">
    <source>
        <dbReference type="ARBA" id="ARBA00022618"/>
    </source>
</evidence>
<dbReference type="GO" id="GO:0051301">
    <property type="term" value="P:cell division"/>
    <property type="evidence" value="ECO:0007669"/>
    <property type="project" value="UniProtKB-KW"/>
</dbReference>
<feature type="domain" description="POTRA" evidence="9">
    <location>
        <begin position="51"/>
        <end position="130"/>
    </location>
</feature>
<evidence type="ECO:0000256" key="2">
    <source>
        <dbReference type="ARBA" id="ARBA00022475"/>
    </source>
</evidence>
<evidence type="ECO:0000313" key="10">
    <source>
        <dbReference type="EMBL" id="PIR41901.1"/>
    </source>
</evidence>
<dbReference type="Proteomes" id="UP000230208">
    <property type="component" value="Unassembled WGS sequence"/>
</dbReference>
<evidence type="ECO:0000256" key="7">
    <source>
        <dbReference type="ARBA" id="ARBA00023306"/>
    </source>
</evidence>
<protein>
    <recommendedName>
        <fullName evidence="9">POTRA domain-containing protein</fullName>
    </recommendedName>
</protein>
<dbReference type="InterPro" id="IPR013685">
    <property type="entry name" value="POTRA_FtsQ_type"/>
</dbReference>
<evidence type="ECO:0000256" key="1">
    <source>
        <dbReference type="ARBA" id="ARBA00004370"/>
    </source>
</evidence>
<keyword evidence="4 8" id="KW-0812">Transmembrane</keyword>
<dbReference type="Gene3D" id="3.10.20.310">
    <property type="entry name" value="membrane protein fhac"/>
    <property type="match status" value="1"/>
</dbReference>
<evidence type="ECO:0000259" key="9">
    <source>
        <dbReference type="PROSITE" id="PS51779"/>
    </source>
</evidence>
<reference evidence="10 11" key="1">
    <citation type="submission" date="2017-09" db="EMBL/GenBank/DDBJ databases">
        <title>Depth-based differentiation of microbial function through sediment-hosted aquifers and enrichment of novel symbionts in the deep terrestrial subsurface.</title>
        <authorList>
            <person name="Probst A.J."/>
            <person name="Ladd B."/>
            <person name="Jarett J.K."/>
            <person name="Geller-Mcgrath D.E."/>
            <person name="Sieber C.M."/>
            <person name="Emerson J.B."/>
            <person name="Anantharaman K."/>
            <person name="Thomas B.C."/>
            <person name="Malmstrom R."/>
            <person name="Stieglmeier M."/>
            <person name="Klingl A."/>
            <person name="Woyke T."/>
            <person name="Ryan C.M."/>
            <person name="Banfield J.F."/>
        </authorList>
    </citation>
    <scope>NUCLEOTIDE SEQUENCE [LARGE SCALE GENOMIC DNA]</scope>
    <source>
        <strain evidence="10">CG10_big_fil_rev_8_21_14_0_10_37_15</strain>
    </source>
</reference>
<evidence type="ECO:0000256" key="5">
    <source>
        <dbReference type="ARBA" id="ARBA00022989"/>
    </source>
</evidence>
<proteinExistence type="predicted"/>
<name>A0A2H0R5V0_9BACT</name>
<gene>
    <name evidence="10" type="ORF">COV30_01775</name>
</gene>
<keyword evidence="5 8" id="KW-1133">Transmembrane helix</keyword>
<keyword evidence="6 8" id="KW-0472">Membrane</keyword>